<dbReference type="EMBL" id="BAAALT010000022">
    <property type="protein sequence ID" value="GAA1790200.1"/>
    <property type="molecule type" value="Genomic_DNA"/>
</dbReference>
<accession>A0ABP4XR22</accession>
<dbReference type="SMART" id="SM01064">
    <property type="entry name" value="CBM_10"/>
    <property type="match status" value="2"/>
</dbReference>
<keyword evidence="1" id="KW-0378">Hydrolase</keyword>
<evidence type="ECO:0000256" key="1">
    <source>
        <dbReference type="ARBA" id="ARBA00022801"/>
    </source>
</evidence>
<dbReference type="PROSITE" id="PS51763">
    <property type="entry name" value="CBM10"/>
    <property type="match status" value="2"/>
</dbReference>
<feature type="signal peptide" evidence="3">
    <location>
        <begin position="1"/>
        <end position="27"/>
    </location>
</feature>
<dbReference type="Pfam" id="PF21087">
    <property type="entry name" value="Glyco_hydro_134"/>
    <property type="match status" value="1"/>
</dbReference>
<dbReference type="Pfam" id="PF02013">
    <property type="entry name" value="CBM_10"/>
    <property type="match status" value="2"/>
</dbReference>
<dbReference type="Gene3D" id="2.30.32.30">
    <property type="entry name" value="CBM10"/>
    <property type="match status" value="2"/>
</dbReference>
<evidence type="ECO:0000256" key="3">
    <source>
        <dbReference type="SAM" id="SignalP"/>
    </source>
</evidence>
<evidence type="ECO:0000256" key="2">
    <source>
        <dbReference type="ARBA" id="ARBA00023295"/>
    </source>
</evidence>
<feature type="domain" description="CBM10" evidence="4">
    <location>
        <begin position="71"/>
        <end position="109"/>
    </location>
</feature>
<reference evidence="6" key="1">
    <citation type="journal article" date="2019" name="Int. J. Syst. Evol. Microbiol.">
        <title>The Global Catalogue of Microorganisms (GCM) 10K type strain sequencing project: providing services to taxonomists for standard genome sequencing and annotation.</title>
        <authorList>
            <consortium name="The Broad Institute Genomics Platform"/>
            <consortium name="The Broad Institute Genome Sequencing Center for Infectious Disease"/>
            <person name="Wu L."/>
            <person name="Ma J."/>
        </authorList>
    </citation>
    <scope>NUCLEOTIDE SEQUENCE [LARGE SCALE GENOMIC DNA]</scope>
    <source>
        <strain evidence="6">JCM 13250</strain>
    </source>
</reference>
<evidence type="ECO:0000259" key="4">
    <source>
        <dbReference type="PROSITE" id="PS51763"/>
    </source>
</evidence>
<protein>
    <recommendedName>
        <fullName evidence="4">CBM10 domain-containing protein</fullName>
    </recommendedName>
</protein>
<gene>
    <name evidence="5" type="ORF">GCM10009682_10300</name>
</gene>
<name>A0ABP4XR22_9ACTN</name>
<dbReference type="InterPro" id="IPR036601">
    <property type="entry name" value="CBM10_sf"/>
</dbReference>
<dbReference type="InterPro" id="IPR049168">
    <property type="entry name" value="Glyco_hydro_134"/>
</dbReference>
<dbReference type="RefSeq" id="WP_344126781.1">
    <property type="nucleotide sequence ID" value="NZ_BAAALT010000022.1"/>
</dbReference>
<dbReference type="CDD" id="cd19610">
    <property type="entry name" value="mannanase_GH134"/>
    <property type="match status" value="1"/>
</dbReference>
<comment type="caution">
    <text evidence="5">The sequence shown here is derived from an EMBL/GenBank/DDBJ whole genome shotgun (WGS) entry which is preliminary data.</text>
</comment>
<feature type="domain" description="CBM10" evidence="4">
    <location>
        <begin position="24"/>
        <end position="61"/>
    </location>
</feature>
<organism evidence="5 6">
    <name type="scientific">Luedemannella flava</name>
    <dbReference type="NCBI Taxonomy" id="349316"/>
    <lineage>
        <taxon>Bacteria</taxon>
        <taxon>Bacillati</taxon>
        <taxon>Actinomycetota</taxon>
        <taxon>Actinomycetes</taxon>
        <taxon>Micromonosporales</taxon>
        <taxon>Micromonosporaceae</taxon>
        <taxon>Luedemannella</taxon>
    </lineage>
</organism>
<evidence type="ECO:0000313" key="5">
    <source>
        <dbReference type="EMBL" id="GAA1790200.1"/>
    </source>
</evidence>
<proteinExistence type="predicted"/>
<evidence type="ECO:0000313" key="6">
    <source>
        <dbReference type="Proteomes" id="UP001500218"/>
    </source>
</evidence>
<feature type="chain" id="PRO_5045273921" description="CBM10 domain-containing protein" evidence="3">
    <location>
        <begin position="28"/>
        <end position="294"/>
    </location>
</feature>
<dbReference type="InterPro" id="IPR002883">
    <property type="entry name" value="CBM10/Dockerin_dom"/>
</dbReference>
<keyword evidence="6" id="KW-1185">Reference proteome</keyword>
<keyword evidence="2" id="KW-0326">Glycosidase</keyword>
<dbReference type="InterPro" id="IPR009031">
    <property type="entry name" value="CBM10"/>
</dbReference>
<sequence>MVRRIVLLAVAAVAAAATTMVAYTAHAENASNGYPYCANGSASDPDGDGWGWENNASCVVRGGRADPGASSGGSGGTASNGYPYCVNGSASDPDGDGWGWENNRSCVVRGGRADPGGSGGSGGGSTSACPSGMSCGSYTVSGLGNRKTQVRNAGGNVLDLAVAMLETDTMRANYAYGDNKSGDAANFGIFKQNWLMIRTACSQFRGQSASQYNNGAALNSNLSADVSCLHQSQSYYGTNTWFAGHRNGSSGLGNPNTTDINNYRTAVYWIRDQLNRSSANLSNDIRFWVSVPAI</sequence>
<dbReference type="Proteomes" id="UP001500218">
    <property type="component" value="Unassembled WGS sequence"/>
</dbReference>
<keyword evidence="3" id="KW-0732">Signal</keyword>